<name>A0A8E2JMF8_9PEZI</name>
<evidence type="ECO:0000256" key="15">
    <source>
        <dbReference type="RuleBase" id="RU361169"/>
    </source>
</evidence>
<feature type="signal peptide" evidence="16">
    <location>
        <begin position="1"/>
        <end position="21"/>
    </location>
</feature>
<evidence type="ECO:0000313" key="18">
    <source>
        <dbReference type="Proteomes" id="UP000250140"/>
    </source>
</evidence>
<sequence>MLFSSFLHLLALLLFSELALAAVNKTGSTCIVTPLSATGSISTVDAQTQDDTPQILDAFKQCGKDGSIEFADGTFYIGQVMDTTSLQNCDISIYGKFVWSTDIKYWLGHSISVTYAGRSTAWLFGGTNITMRGYGKALFDGNGQLWYDQNRNQGNQNGRPISLTVWHAQNVLIDGITWRQSQFWHTFVAHSQNVTMTNLDMNATSNSQYSTVNTDGTDTWNSRDVFMSNWTVTCGDDCMSVKGNSTNIHISNIVCHESGGMVVGSIGSNSGQPDNVENVLFENVSLTHSSNAAWIKTYPGTGYVRNVTFRNIHFTDVNQPIYITPCIYSASSCDNSRLQISNVRWENITGTSRYNVGAGMHCSSAAPCQNLTFSGIDITQKNGGSAVEYLCSNIANQKASGLACTGSCPANWPQQLSGNH</sequence>
<dbReference type="Proteomes" id="UP000250140">
    <property type="component" value="Unassembled WGS sequence"/>
</dbReference>
<dbReference type="AlphaFoldDB" id="A0A8E2JMF8"/>
<keyword evidence="11" id="KW-0624">Polysaccharide degradation</keyword>
<dbReference type="GO" id="GO:0071555">
    <property type="term" value="P:cell wall organization"/>
    <property type="evidence" value="ECO:0007669"/>
    <property type="project" value="UniProtKB-KW"/>
</dbReference>
<comment type="function">
    <text evidence="12">Specific in hydrolyzing the terminal glycosidic bond of polygalacturonic acid and oligogalacturonates.</text>
</comment>
<organism evidence="17 18">
    <name type="scientific">Glonium stellatum</name>
    <dbReference type="NCBI Taxonomy" id="574774"/>
    <lineage>
        <taxon>Eukaryota</taxon>
        <taxon>Fungi</taxon>
        <taxon>Dikarya</taxon>
        <taxon>Ascomycota</taxon>
        <taxon>Pezizomycotina</taxon>
        <taxon>Dothideomycetes</taxon>
        <taxon>Pleosporomycetidae</taxon>
        <taxon>Gloniales</taxon>
        <taxon>Gloniaceae</taxon>
        <taxon>Glonium</taxon>
    </lineage>
</organism>
<dbReference type="GO" id="GO:0047911">
    <property type="term" value="F:galacturan 1,4-alpha-galacturonidase activity"/>
    <property type="evidence" value="ECO:0007669"/>
    <property type="project" value="UniProtKB-EC"/>
</dbReference>
<evidence type="ECO:0000256" key="10">
    <source>
        <dbReference type="ARBA" id="ARBA00023316"/>
    </source>
</evidence>
<evidence type="ECO:0000256" key="3">
    <source>
        <dbReference type="ARBA" id="ARBA00022525"/>
    </source>
</evidence>
<dbReference type="GO" id="GO:0005576">
    <property type="term" value="C:extracellular region"/>
    <property type="evidence" value="ECO:0007669"/>
    <property type="project" value="UniProtKB-SubCell"/>
</dbReference>
<keyword evidence="18" id="KW-1185">Reference proteome</keyword>
<evidence type="ECO:0000256" key="8">
    <source>
        <dbReference type="ARBA" id="ARBA00023277"/>
    </source>
</evidence>
<evidence type="ECO:0000256" key="16">
    <source>
        <dbReference type="SAM" id="SignalP"/>
    </source>
</evidence>
<evidence type="ECO:0000256" key="6">
    <source>
        <dbReference type="ARBA" id="ARBA00023157"/>
    </source>
</evidence>
<evidence type="ECO:0000256" key="5">
    <source>
        <dbReference type="ARBA" id="ARBA00022801"/>
    </source>
</evidence>
<evidence type="ECO:0000256" key="12">
    <source>
        <dbReference type="ARBA" id="ARBA00037312"/>
    </source>
</evidence>
<keyword evidence="3" id="KW-0964">Secreted</keyword>
<keyword evidence="5 15" id="KW-0378">Hydrolase</keyword>
<evidence type="ECO:0000256" key="13">
    <source>
        <dbReference type="ARBA" id="ARBA00038933"/>
    </source>
</evidence>
<dbReference type="GO" id="GO:0004650">
    <property type="term" value="F:polygalacturonase activity"/>
    <property type="evidence" value="ECO:0007669"/>
    <property type="project" value="InterPro"/>
</dbReference>
<keyword evidence="9 15" id="KW-0326">Glycosidase</keyword>
<dbReference type="Gene3D" id="2.160.20.10">
    <property type="entry name" value="Single-stranded right-handed beta-helix, Pectin lyase-like"/>
    <property type="match status" value="1"/>
</dbReference>
<evidence type="ECO:0000256" key="4">
    <source>
        <dbReference type="ARBA" id="ARBA00022729"/>
    </source>
</evidence>
<dbReference type="PANTHER" id="PTHR31736">
    <property type="match status" value="1"/>
</dbReference>
<dbReference type="SUPFAM" id="SSF51126">
    <property type="entry name" value="Pectin lyase-like"/>
    <property type="match status" value="1"/>
</dbReference>
<keyword evidence="6" id="KW-1015">Disulfide bond</keyword>
<comment type="catalytic activity">
    <reaction evidence="14">
        <text>[(1-&gt;4)-alpha-D-galacturonosyl](n) + H2O = alpha-D-galacturonate + [(1-&gt;4)-alpha-D-galacturonosyl](n-1)</text>
        <dbReference type="Rhea" id="RHEA:14117"/>
        <dbReference type="Rhea" id="RHEA-COMP:14570"/>
        <dbReference type="Rhea" id="RHEA-COMP:14572"/>
        <dbReference type="ChEBI" id="CHEBI:15377"/>
        <dbReference type="ChEBI" id="CHEBI:58658"/>
        <dbReference type="ChEBI" id="CHEBI:140523"/>
        <dbReference type="EC" id="3.2.1.67"/>
    </reaction>
</comment>
<evidence type="ECO:0000313" key="17">
    <source>
        <dbReference type="EMBL" id="OCL02119.1"/>
    </source>
</evidence>
<evidence type="ECO:0000256" key="11">
    <source>
        <dbReference type="ARBA" id="ARBA00023326"/>
    </source>
</evidence>
<evidence type="ECO:0000256" key="9">
    <source>
        <dbReference type="ARBA" id="ARBA00023295"/>
    </source>
</evidence>
<dbReference type="EMBL" id="KV751002">
    <property type="protein sequence ID" value="OCL02119.1"/>
    <property type="molecule type" value="Genomic_DNA"/>
</dbReference>
<dbReference type="Pfam" id="PF00295">
    <property type="entry name" value="Glyco_hydro_28"/>
    <property type="match status" value="1"/>
</dbReference>
<dbReference type="PANTHER" id="PTHR31736:SF12">
    <property type="entry name" value="EXO-POLYGALACTURONASE, PUTATIVE-RELATED"/>
    <property type="match status" value="1"/>
</dbReference>
<keyword evidence="7" id="KW-0325">Glycoprotein</keyword>
<keyword evidence="8" id="KW-0119">Carbohydrate metabolism</keyword>
<dbReference type="OrthoDB" id="187139at2759"/>
<feature type="chain" id="PRO_5034363982" description="galacturonan 1,4-alpha-galacturonidase" evidence="16">
    <location>
        <begin position="22"/>
        <end position="420"/>
    </location>
</feature>
<gene>
    <name evidence="17" type="ORF">AOQ84DRAFT_305339</name>
</gene>
<evidence type="ECO:0000256" key="7">
    <source>
        <dbReference type="ARBA" id="ARBA00023180"/>
    </source>
</evidence>
<dbReference type="GO" id="GO:0000272">
    <property type="term" value="P:polysaccharide catabolic process"/>
    <property type="evidence" value="ECO:0007669"/>
    <property type="project" value="UniProtKB-KW"/>
</dbReference>
<dbReference type="InterPro" id="IPR012334">
    <property type="entry name" value="Pectin_lyas_fold"/>
</dbReference>
<evidence type="ECO:0000256" key="1">
    <source>
        <dbReference type="ARBA" id="ARBA00004613"/>
    </source>
</evidence>
<accession>A0A8E2JMF8</accession>
<protein>
    <recommendedName>
        <fullName evidence="13">galacturonan 1,4-alpha-galacturonidase</fullName>
        <ecNumber evidence="13">3.2.1.67</ecNumber>
    </recommendedName>
</protein>
<evidence type="ECO:0000256" key="14">
    <source>
        <dbReference type="ARBA" id="ARBA00048766"/>
    </source>
</evidence>
<comment type="subcellular location">
    <subcellularLocation>
        <location evidence="1">Secreted</location>
    </subcellularLocation>
</comment>
<keyword evidence="10" id="KW-0961">Cell wall biogenesis/degradation</keyword>
<proteinExistence type="inferred from homology"/>
<comment type="similarity">
    <text evidence="2 15">Belongs to the glycosyl hydrolase 28 family.</text>
</comment>
<reference evidence="17 18" key="1">
    <citation type="journal article" date="2016" name="Nat. Commun.">
        <title>Ectomycorrhizal ecology is imprinted in the genome of the dominant symbiotic fungus Cenococcum geophilum.</title>
        <authorList>
            <consortium name="DOE Joint Genome Institute"/>
            <person name="Peter M."/>
            <person name="Kohler A."/>
            <person name="Ohm R.A."/>
            <person name="Kuo A."/>
            <person name="Krutzmann J."/>
            <person name="Morin E."/>
            <person name="Arend M."/>
            <person name="Barry K.W."/>
            <person name="Binder M."/>
            <person name="Choi C."/>
            <person name="Clum A."/>
            <person name="Copeland A."/>
            <person name="Grisel N."/>
            <person name="Haridas S."/>
            <person name="Kipfer T."/>
            <person name="LaButti K."/>
            <person name="Lindquist E."/>
            <person name="Lipzen A."/>
            <person name="Maire R."/>
            <person name="Meier B."/>
            <person name="Mihaltcheva S."/>
            <person name="Molinier V."/>
            <person name="Murat C."/>
            <person name="Poggeler S."/>
            <person name="Quandt C.A."/>
            <person name="Sperisen C."/>
            <person name="Tritt A."/>
            <person name="Tisserant E."/>
            <person name="Crous P.W."/>
            <person name="Henrissat B."/>
            <person name="Nehls U."/>
            <person name="Egli S."/>
            <person name="Spatafora J.W."/>
            <person name="Grigoriev I.V."/>
            <person name="Martin F.M."/>
        </authorList>
    </citation>
    <scope>NUCLEOTIDE SEQUENCE [LARGE SCALE GENOMIC DNA]</scope>
    <source>
        <strain evidence="17 18">CBS 207.34</strain>
    </source>
</reference>
<dbReference type="EC" id="3.2.1.67" evidence="13"/>
<keyword evidence="4 16" id="KW-0732">Signal</keyword>
<dbReference type="InterPro" id="IPR011050">
    <property type="entry name" value="Pectin_lyase_fold/virulence"/>
</dbReference>
<evidence type="ECO:0000256" key="2">
    <source>
        <dbReference type="ARBA" id="ARBA00008834"/>
    </source>
</evidence>
<dbReference type="InterPro" id="IPR000743">
    <property type="entry name" value="Glyco_hydro_28"/>
</dbReference>